<feature type="domain" description="RanBP2-type" evidence="22">
    <location>
        <begin position="428"/>
        <end position="457"/>
    </location>
</feature>
<gene>
    <name evidence="23" type="ORF">GEV33_009421</name>
</gene>
<dbReference type="PROSITE" id="PS50199">
    <property type="entry name" value="ZF_RANBP2_2"/>
    <property type="match status" value="6"/>
</dbReference>
<comment type="subcellular location">
    <subcellularLocation>
        <location evidence="2">Nucleus membrane</location>
    </subcellularLocation>
    <subcellularLocation>
        <location evidence="3">Nucleus</location>
        <location evidence="3">Nuclear pore complex</location>
    </subcellularLocation>
</comment>
<dbReference type="InterPro" id="IPR025574">
    <property type="entry name" value="Nucleoporin_FG_rpt"/>
</dbReference>
<reference evidence="23" key="2">
    <citation type="submission" date="2021-08" db="EMBL/GenBank/DDBJ databases">
        <authorList>
            <person name="Eriksson T."/>
        </authorList>
    </citation>
    <scope>NUCLEOTIDE SEQUENCE</scope>
    <source>
        <strain evidence="23">Stoneville</strain>
        <tissue evidence="23">Whole head</tissue>
    </source>
</reference>
<feature type="domain" description="RanBP2-type" evidence="22">
    <location>
        <begin position="474"/>
        <end position="503"/>
    </location>
</feature>
<keyword evidence="10" id="KW-0653">Protein transport</keyword>
<evidence type="ECO:0000256" key="20">
    <source>
        <dbReference type="PROSITE-ProRule" id="PRU00322"/>
    </source>
</evidence>
<evidence type="ECO:0000256" key="3">
    <source>
        <dbReference type="ARBA" id="ARBA00004567"/>
    </source>
</evidence>
<keyword evidence="4" id="KW-0813">Transport</keyword>
<evidence type="ECO:0000256" key="21">
    <source>
        <dbReference type="SAM" id="MobiDB-lite"/>
    </source>
</evidence>
<dbReference type="GO" id="GO:0031965">
    <property type="term" value="C:nuclear membrane"/>
    <property type="evidence" value="ECO:0007669"/>
    <property type="project" value="UniProtKB-SubCell"/>
</dbReference>
<feature type="compositionally biased region" description="Low complexity" evidence="21">
    <location>
        <begin position="1151"/>
        <end position="1164"/>
    </location>
</feature>
<dbReference type="AlphaFoldDB" id="A0A8J6H7F2"/>
<dbReference type="InterPro" id="IPR026054">
    <property type="entry name" value="Nucleoporin"/>
</dbReference>
<evidence type="ECO:0000313" key="24">
    <source>
        <dbReference type="Proteomes" id="UP000719412"/>
    </source>
</evidence>
<feature type="domain" description="RanBP2-type" evidence="22">
    <location>
        <begin position="518"/>
        <end position="547"/>
    </location>
</feature>
<accession>A0A8J6H7F2</accession>
<comment type="cofactor">
    <cofactor evidence="1">
        <name>Zn(2+)</name>
        <dbReference type="ChEBI" id="CHEBI:29105"/>
    </cofactor>
</comment>
<evidence type="ECO:0000256" key="12">
    <source>
        <dbReference type="ARBA" id="ARBA00023125"/>
    </source>
</evidence>
<dbReference type="InterPro" id="IPR001876">
    <property type="entry name" value="Znf_RanBP2"/>
</dbReference>
<feature type="region of interest" description="Disordered" evidence="21">
    <location>
        <begin position="866"/>
        <end position="894"/>
    </location>
</feature>
<feature type="compositionally biased region" description="Polar residues" evidence="21">
    <location>
        <begin position="787"/>
        <end position="801"/>
    </location>
</feature>
<evidence type="ECO:0000256" key="14">
    <source>
        <dbReference type="ARBA" id="ARBA00023136"/>
    </source>
</evidence>
<reference evidence="23" key="1">
    <citation type="journal article" date="2020" name="J Insects Food Feed">
        <title>The yellow mealworm (Tenebrio molitor) genome: a resource for the emerging insects as food and feed industry.</title>
        <authorList>
            <person name="Eriksson T."/>
            <person name="Andere A."/>
            <person name="Kelstrup H."/>
            <person name="Emery V."/>
            <person name="Picard C."/>
        </authorList>
    </citation>
    <scope>NUCLEOTIDE SEQUENCE</scope>
    <source>
        <strain evidence="23">Stoneville</strain>
        <tissue evidence="23">Whole head</tissue>
    </source>
</reference>
<keyword evidence="24" id="KW-1185">Reference proteome</keyword>
<feature type="compositionally biased region" description="Basic and acidic residues" evidence="21">
    <location>
        <begin position="175"/>
        <end position="191"/>
    </location>
</feature>
<dbReference type="Proteomes" id="UP000719412">
    <property type="component" value="Unassembled WGS sequence"/>
</dbReference>
<dbReference type="InterPro" id="IPR036443">
    <property type="entry name" value="Znf_RanBP2_sf"/>
</dbReference>
<dbReference type="GO" id="GO:0005643">
    <property type="term" value="C:nuclear pore"/>
    <property type="evidence" value="ECO:0007669"/>
    <property type="project" value="UniProtKB-SubCell"/>
</dbReference>
<feature type="region of interest" description="Disordered" evidence="21">
    <location>
        <begin position="1135"/>
        <end position="1202"/>
    </location>
</feature>
<feature type="domain" description="RanBP2-type" evidence="22">
    <location>
        <begin position="383"/>
        <end position="412"/>
    </location>
</feature>
<dbReference type="PANTHER" id="PTHR23193:SF23">
    <property type="entry name" value="NUCLEAR PORE COMPLEX PROTEIN NUP153"/>
    <property type="match status" value="1"/>
</dbReference>
<organism evidence="23 24">
    <name type="scientific">Tenebrio molitor</name>
    <name type="common">Yellow mealworm beetle</name>
    <dbReference type="NCBI Taxonomy" id="7067"/>
    <lineage>
        <taxon>Eukaryota</taxon>
        <taxon>Metazoa</taxon>
        <taxon>Ecdysozoa</taxon>
        <taxon>Arthropoda</taxon>
        <taxon>Hexapoda</taxon>
        <taxon>Insecta</taxon>
        <taxon>Pterygota</taxon>
        <taxon>Neoptera</taxon>
        <taxon>Endopterygota</taxon>
        <taxon>Coleoptera</taxon>
        <taxon>Polyphaga</taxon>
        <taxon>Cucujiformia</taxon>
        <taxon>Tenebrionidae</taxon>
        <taxon>Tenebrio</taxon>
    </lineage>
</organism>
<proteinExistence type="inferred from homology"/>
<evidence type="ECO:0000256" key="18">
    <source>
        <dbReference type="ARBA" id="ARBA00078197"/>
    </source>
</evidence>
<dbReference type="InterPro" id="IPR013913">
    <property type="entry name" value="Nup153_N"/>
</dbReference>
<evidence type="ECO:0000256" key="13">
    <source>
        <dbReference type="ARBA" id="ARBA00023132"/>
    </source>
</evidence>
<dbReference type="FunFam" id="4.10.1060.10:FF:000003">
    <property type="entry name" value="E3 SUMO-protein ligase RanBP2"/>
    <property type="match status" value="1"/>
</dbReference>
<dbReference type="Pfam" id="PF00641">
    <property type="entry name" value="Zn_ribbon_RanBP"/>
    <property type="match status" value="5"/>
</dbReference>
<evidence type="ECO:0000256" key="5">
    <source>
        <dbReference type="ARBA" id="ARBA00022723"/>
    </source>
</evidence>
<evidence type="ECO:0000256" key="11">
    <source>
        <dbReference type="ARBA" id="ARBA00023010"/>
    </source>
</evidence>
<dbReference type="GO" id="GO:0006606">
    <property type="term" value="P:protein import into nucleus"/>
    <property type="evidence" value="ECO:0007669"/>
    <property type="project" value="TreeGrafter"/>
</dbReference>
<dbReference type="SUPFAM" id="SSF90209">
    <property type="entry name" value="Ran binding protein zinc finger-like"/>
    <property type="match status" value="5"/>
</dbReference>
<keyword evidence="9" id="KW-0862">Zinc</keyword>
<keyword evidence="5" id="KW-0479">Metal-binding</keyword>
<keyword evidence="15" id="KW-0539">Nucleus</keyword>
<dbReference type="GO" id="GO:0008270">
    <property type="term" value="F:zinc ion binding"/>
    <property type="evidence" value="ECO:0007669"/>
    <property type="project" value="UniProtKB-KW"/>
</dbReference>
<dbReference type="Pfam" id="PF13634">
    <property type="entry name" value="Nucleoporin_FG"/>
    <property type="match status" value="3"/>
</dbReference>
<dbReference type="SMART" id="SM00547">
    <property type="entry name" value="ZnF_RBZ"/>
    <property type="match status" value="6"/>
</dbReference>
<evidence type="ECO:0000256" key="16">
    <source>
        <dbReference type="ARBA" id="ARBA00060842"/>
    </source>
</evidence>
<sequence>MNTSLSSRRPAFNASTFGSPNFVDRTLSTKRIMSSPFYSGHTIYGGASAYGRKFGKSTEDLNSTRLSVQIKPVNEKPTNENATLSKTARRILSTLEQYSTPISDAKKIPVTPRKQGLLSQHVGATPYLVRDRKRPSNKELQVPSVPDLLQMKQKQRLQNSTENVRKIATKSKSTLNDKEEYKLPTEEDNKQKHNNKMKSSVASVRQKAQPVEPVSEVKLPKVSLPITTLPKFDFVMMPPPNTSDTNKSQNESSKSPITTKSPVSTTVKPTPVMEKRTVENGKTSNYTFSEPLVILKESKAIKAINCFKFSEPLCKKQSTEDRSLTFKSGDKDVKSVSFKMKNNGENTNSVGIAKPVNQLLTGSVMDVLRRKNETPARLDKPKTTETWECPTCLVINASGKLICSACDEPKPETQFNKNKGFGDQFKMSSDKWECNSCMVRNNNSDKKCIACASSKPGEDKPTVQSSFGDKFKAPVDTWECDCCLIRNKNELDCCAACGTTKSITKPVVSGFGDKFKPPSDTWECSTCMIRNKQELDKCEACETPKPGAPAQKSINTSFLGNSVKSDQKICTSTSNITFTFGIKPEWECKTCMIKNKNELTKCAACEMPKESSDSDKKGFGDAFKMKGGEWECTSCLVKNKSTSDTCVCCGVAKAGSSSKKLSEITKSEEKKPVISFNFGIDKSPSTQFQFGIPTTKSEVKETTTVSAPPALVFGDAAKSSTVTSSFTFGINTQEKDAPVKSVAATESVTPTIVSSNPLLKPSEKLPEKAAPAGAGFKFGLDNPLSKSQVSSEGAVTSTSKTEAPVPPALSTSFTAKPAPMFQFKPPAINGDINKPLLFGSEANKSNSTVFGNDMNKSKETVFGTEMKKPQDSPLFGSGNKLKDSPFGNVSDANKPKETLFGNATDTSKPQAPMFGTVDASKPQGALFGTVTDANKQPQGALFGNVNDTNQPQDTLFGGDANKPKDALFGSKPTESTTVFSNTPPPTFNFNPKPIESAPAPAFPPPATTSQPAGSGIFKFGANASQNSGSVKRTLDDGAENNVNNGFGSVPKIPAFGAPQGFGSTKSKPFAFGSAEAAPKTTGFNFGQADKPNVANPSFNFGSSAPSASGSSGFSFSVPNTGFNFGATAKVENQPFNPPGNVFGAGGAGAKNGSFNFGTNPNNNNQKAVFSFGANQTNPPPSQPSFPTQNQPGFNFGGPAVSV</sequence>
<dbReference type="Gene3D" id="4.10.1060.10">
    <property type="entry name" value="Zinc finger, RanBP2-type"/>
    <property type="match status" value="6"/>
</dbReference>
<dbReference type="GO" id="GO:0017056">
    <property type="term" value="F:structural constituent of nuclear pore"/>
    <property type="evidence" value="ECO:0007669"/>
    <property type="project" value="TreeGrafter"/>
</dbReference>
<dbReference type="GO" id="GO:0006405">
    <property type="term" value="P:RNA export from nucleus"/>
    <property type="evidence" value="ECO:0007669"/>
    <property type="project" value="TreeGrafter"/>
</dbReference>
<dbReference type="PANTHER" id="PTHR23193">
    <property type="entry name" value="NUCLEAR PORE COMPLEX PROTEIN NUP"/>
    <property type="match status" value="1"/>
</dbReference>
<evidence type="ECO:0000313" key="23">
    <source>
        <dbReference type="EMBL" id="KAH0813370.1"/>
    </source>
</evidence>
<feature type="domain" description="RanBP2-type" evidence="22">
    <location>
        <begin position="579"/>
        <end position="611"/>
    </location>
</feature>
<evidence type="ECO:0000256" key="9">
    <source>
        <dbReference type="ARBA" id="ARBA00022833"/>
    </source>
</evidence>
<protein>
    <recommendedName>
        <fullName evidence="17">Nuclear pore complex protein Nup153</fullName>
    </recommendedName>
    <alternativeName>
        <fullName evidence="19">153 kDa nucleoporin</fullName>
    </alternativeName>
    <alternativeName>
        <fullName evidence="18">Nucleoporin Nup153</fullName>
    </alternativeName>
</protein>
<keyword evidence="14" id="KW-0472">Membrane</keyword>
<comment type="caution">
    <text evidence="23">The sequence shown here is derived from an EMBL/GenBank/DDBJ whole genome shotgun (WGS) entry which is preliminary data.</text>
</comment>
<dbReference type="GO" id="GO:0008139">
    <property type="term" value="F:nuclear localization sequence binding"/>
    <property type="evidence" value="ECO:0007669"/>
    <property type="project" value="TreeGrafter"/>
</dbReference>
<evidence type="ECO:0000256" key="4">
    <source>
        <dbReference type="ARBA" id="ARBA00022448"/>
    </source>
</evidence>
<dbReference type="FunFam" id="4.10.1060.10:FF:000001">
    <property type="entry name" value="Nuclear pore complex protein Nup153"/>
    <property type="match status" value="1"/>
</dbReference>
<evidence type="ECO:0000256" key="15">
    <source>
        <dbReference type="ARBA" id="ARBA00023242"/>
    </source>
</evidence>
<feature type="region of interest" description="Disordered" evidence="21">
    <location>
        <begin position="787"/>
        <end position="811"/>
    </location>
</feature>
<dbReference type="PROSITE" id="PS01358">
    <property type="entry name" value="ZF_RANBP2_1"/>
    <property type="match status" value="5"/>
</dbReference>
<evidence type="ECO:0000256" key="6">
    <source>
        <dbReference type="ARBA" id="ARBA00022737"/>
    </source>
</evidence>
<dbReference type="Pfam" id="PF08604">
    <property type="entry name" value="Nup153"/>
    <property type="match status" value="2"/>
</dbReference>
<evidence type="ECO:0000259" key="22">
    <source>
        <dbReference type="PROSITE" id="PS50199"/>
    </source>
</evidence>
<evidence type="ECO:0000256" key="7">
    <source>
        <dbReference type="ARBA" id="ARBA00022771"/>
    </source>
</evidence>
<evidence type="ECO:0000256" key="19">
    <source>
        <dbReference type="ARBA" id="ARBA00079437"/>
    </source>
</evidence>
<evidence type="ECO:0000256" key="2">
    <source>
        <dbReference type="ARBA" id="ARBA00004126"/>
    </source>
</evidence>
<evidence type="ECO:0000256" key="17">
    <source>
        <dbReference type="ARBA" id="ARBA00068609"/>
    </source>
</evidence>
<evidence type="ECO:0000256" key="1">
    <source>
        <dbReference type="ARBA" id="ARBA00001947"/>
    </source>
</evidence>
<feature type="domain" description="RanBP2-type" evidence="22">
    <location>
        <begin position="626"/>
        <end position="655"/>
    </location>
</feature>
<feature type="region of interest" description="Disordered" evidence="21">
    <location>
        <begin position="235"/>
        <end position="267"/>
    </location>
</feature>
<dbReference type="GO" id="GO:0003677">
    <property type="term" value="F:DNA binding"/>
    <property type="evidence" value="ECO:0007669"/>
    <property type="project" value="UniProtKB-KW"/>
</dbReference>
<keyword evidence="13" id="KW-0906">Nuclear pore complex</keyword>
<comment type="similarity">
    <text evidence="16">Belongs to the NUP153 family.</text>
</comment>
<keyword evidence="6" id="KW-0677">Repeat</keyword>
<name>A0A8J6H7F2_TENMO</name>
<evidence type="ECO:0000256" key="10">
    <source>
        <dbReference type="ARBA" id="ARBA00022927"/>
    </source>
</evidence>
<feature type="region of interest" description="Disordered" evidence="21">
    <location>
        <begin position="153"/>
        <end position="209"/>
    </location>
</feature>
<keyword evidence="12" id="KW-0238">DNA-binding</keyword>
<dbReference type="EMBL" id="JABDTM020025348">
    <property type="protein sequence ID" value="KAH0813370.1"/>
    <property type="molecule type" value="Genomic_DNA"/>
</dbReference>
<feature type="compositionally biased region" description="Polar residues" evidence="21">
    <location>
        <begin position="242"/>
        <end position="267"/>
    </location>
</feature>
<keyword evidence="7 20" id="KW-0863">Zinc-finger</keyword>
<feature type="region of interest" description="Disordered" evidence="21">
    <location>
        <begin position="126"/>
        <end position="145"/>
    </location>
</feature>
<evidence type="ECO:0000256" key="8">
    <source>
        <dbReference type="ARBA" id="ARBA00022816"/>
    </source>
</evidence>
<dbReference type="GO" id="GO:0051028">
    <property type="term" value="P:mRNA transport"/>
    <property type="evidence" value="ECO:0007669"/>
    <property type="project" value="UniProtKB-KW"/>
</dbReference>
<keyword evidence="11" id="KW-0811">Translocation</keyword>
<keyword evidence="8" id="KW-0509">mRNA transport</keyword>